<gene>
    <name evidence="2" type="ORF">JY500_04550</name>
</gene>
<accession>A0ABX7M845</accession>
<dbReference type="Pfam" id="PF05494">
    <property type="entry name" value="MlaC"/>
    <property type="match status" value="1"/>
</dbReference>
<sequence length="215" mass="23531">MNRRFFNRIFTSALIVAGVGAAQLALAATAPDELIRSVATDVQTIVRQDKAIQSGDMRKTLELIDAKVLPNFDFARMTSLAVGRDWRSATPAQKTDLTAEFRTLLVRSYANAIVRFKDHQITVKPLKLKPEDTEVTVRSEVRKAGSPPDSVDYTLYKKGEEWKVYDVAVAGVSLITNYRDAFGEEIKAGGIDGLIKSLRSKNAQNAAGGEGAAKK</sequence>
<dbReference type="PIRSF" id="PIRSF004649">
    <property type="entry name" value="MlaC"/>
    <property type="match status" value="1"/>
</dbReference>
<dbReference type="Gene3D" id="1.10.10.640">
    <property type="entry name" value="phospholipid-binding protein"/>
    <property type="match status" value="1"/>
</dbReference>
<dbReference type="PANTHER" id="PTHR36573">
    <property type="entry name" value="INTERMEMBRANE PHOSPHOLIPID TRANSPORT SYSTEM BINDING PROTEIN MLAC"/>
    <property type="match status" value="1"/>
</dbReference>
<keyword evidence="3" id="KW-1185">Reference proteome</keyword>
<evidence type="ECO:0000313" key="2">
    <source>
        <dbReference type="EMBL" id="QSI77917.1"/>
    </source>
</evidence>
<organism evidence="2 3">
    <name type="scientific">Niveibacterium microcysteis</name>
    <dbReference type="NCBI Taxonomy" id="2811415"/>
    <lineage>
        <taxon>Bacteria</taxon>
        <taxon>Pseudomonadati</taxon>
        <taxon>Pseudomonadota</taxon>
        <taxon>Betaproteobacteria</taxon>
        <taxon>Rhodocyclales</taxon>
        <taxon>Rhodocyclaceae</taxon>
        <taxon>Niveibacterium</taxon>
    </lineage>
</organism>
<dbReference type="InterPro" id="IPR008869">
    <property type="entry name" value="MlaC/ttg2D"/>
</dbReference>
<dbReference type="RefSeq" id="WP_172203527.1">
    <property type="nucleotide sequence ID" value="NZ_CP071060.1"/>
</dbReference>
<dbReference type="Proteomes" id="UP000663570">
    <property type="component" value="Chromosome"/>
</dbReference>
<dbReference type="Gene3D" id="3.10.450.50">
    <property type="match status" value="1"/>
</dbReference>
<evidence type="ECO:0000256" key="1">
    <source>
        <dbReference type="SAM" id="SignalP"/>
    </source>
</evidence>
<keyword evidence="1" id="KW-0732">Signal</keyword>
<protein>
    <submittedName>
        <fullName evidence="2">ABC transporter substrate-binding protein</fullName>
    </submittedName>
</protein>
<dbReference type="EMBL" id="CP071060">
    <property type="protein sequence ID" value="QSI77917.1"/>
    <property type="molecule type" value="Genomic_DNA"/>
</dbReference>
<proteinExistence type="predicted"/>
<name>A0ABX7M845_9RHOO</name>
<dbReference type="PANTHER" id="PTHR36573:SF1">
    <property type="entry name" value="INTERMEMBRANE PHOSPHOLIPID TRANSPORT SYSTEM BINDING PROTEIN MLAC"/>
    <property type="match status" value="1"/>
</dbReference>
<feature type="signal peptide" evidence="1">
    <location>
        <begin position="1"/>
        <end position="27"/>
    </location>
</feature>
<feature type="chain" id="PRO_5047191743" evidence="1">
    <location>
        <begin position="28"/>
        <end position="215"/>
    </location>
</feature>
<reference evidence="2 3" key="1">
    <citation type="submission" date="2021-02" db="EMBL/GenBank/DDBJ databases">
        <title>Niveibacterium changnyeongensis HC41.</title>
        <authorList>
            <person name="Kang M."/>
        </authorList>
    </citation>
    <scope>NUCLEOTIDE SEQUENCE [LARGE SCALE GENOMIC DNA]</scope>
    <source>
        <strain evidence="2 3">HC41</strain>
    </source>
</reference>
<evidence type="ECO:0000313" key="3">
    <source>
        <dbReference type="Proteomes" id="UP000663570"/>
    </source>
</evidence>